<dbReference type="SUPFAM" id="SSF51445">
    <property type="entry name" value="(Trans)glycosidases"/>
    <property type="match status" value="1"/>
</dbReference>
<dbReference type="InterPro" id="IPR013780">
    <property type="entry name" value="Glyco_hydro_b"/>
</dbReference>
<keyword evidence="2" id="KW-0378">Hydrolase</keyword>
<accession>A0A173MN41</accession>
<evidence type="ECO:0000259" key="1">
    <source>
        <dbReference type="Pfam" id="PF14587"/>
    </source>
</evidence>
<dbReference type="RefSeq" id="WP_231940322.1">
    <property type="nucleotide sequence ID" value="NZ_AP017422.1"/>
</dbReference>
<dbReference type="InterPro" id="IPR039514">
    <property type="entry name" value="6GAL-like"/>
</dbReference>
<dbReference type="PANTHER" id="PTHR42767">
    <property type="entry name" value="ENDO-BETA-1,6-GALACTANASE"/>
    <property type="match status" value="1"/>
</dbReference>
<keyword evidence="3" id="KW-1185">Reference proteome</keyword>
<gene>
    <name evidence="2" type="ORF">SAMN05421788_101356</name>
</gene>
<evidence type="ECO:0000313" key="3">
    <source>
        <dbReference type="Proteomes" id="UP000186917"/>
    </source>
</evidence>
<dbReference type="Proteomes" id="UP000186917">
    <property type="component" value="Unassembled WGS sequence"/>
</dbReference>
<dbReference type="Pfam" id="PF14587">
    <property type="entry name" value="Glyco_hydr_30_2"/>
    <property type="match status" value="1"/>
</dbReference>
<dbReference type="PANTHER" id="PTHR42767:SF1">
    <property type="entry name" value="ENDO-BETA-1,6-GALACTANASE-LIKE DOMAIN-CONTAINING PROTEIN"/>
    <property type="match status" value="1"/>
</dbReference>
<dbReference type="InterPro" id="IPR039743">
    <property type="entry name" value="6GAL/EXGAL"/>
</dbReference>
<dbReference type="Gene3D" id="2.60.40.1180">
    <property type="entry name" value="Golgi alpha-mannosidase II"/>
    <property type="match status" value="1"/>
</dbReference>
<dbReference type="STRING" id="477680.SAMN05421788_101356"/>
<evidence type="ECO:0000313" key="2">
    <source>
        <dbReference type="EMBL" id="SIS63787.1"/>
    </source>
</evidence>
<organism evidence="2 3">
    <name type="scientific">Filimonas lacunae</name>
    <dbReference type="NCBI Taxonomy" id="477680"/>
    <lineage>
        <taxon>Bacteria</taxon>
        <taxon>Pseudomonadati</taxon>
        <taxon>Bacteroidota</taxon>
        <taxon>Chitinophagia</taxon>
        <taxon>Chitinophagales</taxon>
        <taxon>Chitinophagaceae</taxon>
        <taxon>Filimonas</taxon>
    </lineage>
</organism>
<proteinExistence type="predicted"/>
<dbReference type="KEGG" id="fln:FLA_4953"/>
<sequence length="511" mass="55781">MSNMQKKMGWLGIAAVFTGNAVQSYAQQQQPVTVHFNAGTTYQTVRNFAASDAWCGQFVGNWPAAKKNQVADWLFSRDTLPNGAPKGIGLSLWRVNLGAGSTQQGDSSGIRDEWRRAASFRAKGSKEVQAQLWWMQAAKARGVTQFLGFYNSPPVHITRNGKAFATGGKTNLDSTAYNAFALEAVKDIQEVKKQTGIRLNYLSPVNEPQWDWSDGGQEGCPYFNNDIYGVVKAMHQAFVSNRIATKLLVTEAGQYNYLLPQSNKPGKDNQVQAFFQPGESCYIGNLSSVSNTIAAHSYFTTSPATDAIAMRKRIGNQVAGVKGLEFWQSEYCILGDNAGEINGSKKDTGITAALYLAGVVHNDLVYANAAAWQWWLAISAYNYKDGLIYVDKNKADGNYSDSKMLWALGNYSRFVRPGMQRIAVDAPGTLRVSGFVDGVARELVFVVVNAESQSQLLNFVNDVAGVNDATAQAIVYTTSHAGGLQKSYSSINNTVIPAQSIVTVVVHYNKK</sequence>
<protein>
    <submittedName>
        <fullName evidence="2">O-Glycosyl hydrolase</fullName>
    </submittedName>
</protein>
<name>A0A173MN41_9BACT</name>
<dbReference type="EMBL" id="FTOR01000001">
    <property type="protein sequence ID" value="SIS63787.1"/>
    <property type="molecule type" value="Genomic_DNA"/>
</dbReference>
<dbReference type="InterPro" id="IPR017853">
    <property type="entry name" value="GH"/>
</dbReference>
<dbReference type="Gene3D" id="3.20.20.80">
    <property type="entry name" value="Glycosidases"/>
    <property type="match status" value="1"/>
</dbReference>
<reference evidence="3" key="1">
    <citation type="submission" date="2017-01" db="EMBL/GenBank/DDBJ databases">
        <authorList>
            <person name="Varghese N."/>
            <person name="Submissions S."/>
        </authorList>
    </citation>
    <scope>NUCLEOTIDE SEQUENCE [LARGE SCALE GENOMIC DNA]</scope>
    <source>
        <strain evidence="3">DSM 21054</strain>
    </source>
</reference>
<dbReference type="GO" id="GO:0004553">
    <property type="term" value="F:hydrolase activity, hydrolyzing O-glycosyl compounds"/>
    <property type="evidence" value="ECO:0007669"/>
    <property type="project" value="InterPro"/>
</dbReference>
<dbReference type="AlphaFoldDB" id="A0A173MN41"/>
<feature type="domain" description="Endo-beta-1,6-galactanase-like" evidence="1">
    <location>
        <begin position="32"/>
        <end position="389"/>
    </location>
</feature>